<dbReference type="AlphaFoldDB" id="A0A9P1IC76"/>
<keyword evidence="1" id="KW-0646">Protease inhibitor</keyword>
<evidence type="ECO:0000256" key="4">
    <source>
        <dbReference type="SAM" id="SignalP"/>
    </source>
</evidence>
<keyword evidence="3" id="KW-1015">Disulfide bond</keyword>
<evidence type="ECO:0000256" key="2">
    <source>
        <dbReference type="ARBA" id="ARBA00022900"/>
    </source>
</evidence>
<reference evidence="6" key="1">
    <citation type="submission" date="2022-11" db="EMBL/GenBank/DDBJ databases">
        <authorList>
            <person name="Kikuchi T."/>
        </authorList>
    </citation>
    <scope>NUCLEOTIDE SEQUENCE</scope>
    <source>
        <strain evidence="6">PS1010</strain>
    </source>
</reference>
<dbReference type="EMBL" id="CANHGI010000002">
    <property type="protein sequence ID" value="CAI5441486.1"/>
    <property type="molecule type" value="Genomic_DNA"/>
</dbReference>
<dbReference type="Proteomes" id="UP001152747">
    <property type="component" value="Unassembled WGS sequence"/>
</dbReference>
<dbReference type="PANTHER" id="PTHR23259">
    <property type="entry name" value="RIDDLE"/>
    <property type="match status" value="1"/>
</dbReference>
<feature type="signal peptide" evidence="4">
    <location>
        <begin position="1"/>
        <end position="18"/>
    </location>
</feature>
<accession>A0A9P1IC76</accession>
<dbReference type="SUPFAM" id="SSF57567">
    <property type="entry name" value="Serine protease inhibitors"/>
    <property type="match status" value="1"/>
</dbReference>
<protein>
    <recommendedName>
        <fullName evidence="5">TIL domain-containing protein</fullName>
    </recommendedName>
</protein>
<dbReference type="CDD" id="cd19941">
    <property type="entry name" value="TIL"/>
    <property type="match status" value="1"/>
</dbReference>
<dbReference type="InterPro" id="IPR002919">
    <property type="entry name" value="TIL_dom"/>
</dbReference>
<dbReference type="InterPro" id="IPR051368">
    <property type="entry name" value="SerProtInhib-TIL_Domain"/>
</dbReference>
<dbReference type="Pfam" id="PF01826">
    <property type="entry name" value="TIL"/>
    <property type="match status" value="1"/>
</dbReference>
<sequence length="207" mass="24356">MKIFVFIIIFGLISTCFAELFHHHHNRSRRRNYIKNRLRNRSVIRIRNERNAEQCEEHEHHLICGPEKHCEKSCENMFSLPHCLNKLDHPKCYFPRCVCNSGFVRDYDGKCVKPSHCPNHYFEPSSMFQEEGNEMMIQFKPVKFVKTGIVTQIGGRHKKRTHVKLHKTAGDSNDILIDFEPVKLTKITGNIKKRANHFKPANIDVKF</sequence>
<feature type="chain" id="PRO_5040111534" description="TIL domain-containing protein" evidence="4">
    <location>
        <begin position="19"/>
        <end position="207"/>
    </location>
</feature>
<evidence type="ECO:0000259" key="5">
    <source>
        <dbReference type="Pfam" id="PF01826"/>
    </source>
</evidence>
<evidence type="ECO:0000313" key="6">
    <source>
        <dbReference type="EMBL" id="CAI5441486.1"/>
    </source>
</evidence>
<gene>
    <name evidence="6" type="ORF">CAMP_LOCUS4123</name>
</gene>
<organism evidence="6 7">
    <name type="scientific">Caenorhabditis angaria</name>
    <dbReference type="NCBI Taxonomy" id="860376"/>
    <lineage>
        <taxon>Eukaryota</taxon>
        <taxon>Metazoa</taxon>
        <taxon>Ecdysozoa</taxon>
        <taxon>Nematoda</taxon>
        <taxon>Chromadorea</taxon>
        <taxon>Rhabditida</taxon>
        <taxon>Rhabditina</taxon>
        <taxon>Rhabditomorpha</taxon>
        <taxon>Rhabditoidea</taxon>
        <taxon>Rhabditidae</taxon>
        <taxon>Peloderinae</taxon>
        <taxon>Caenorhabditis</taxon>
    </lineage>
</organism>
<dbReference type="Gene3D" id="2.10.25.10">
    <property type="entry name" value="Laminin"/>
    <property type="match status" value="1"/>
</dbReference>
<comment type="caution">
    <text evidence="6">The sequence shown here is derived from an EMBL/GenBank/DDBJ whole genome shotgun (WGS) entry which is preliminary data.</text>
</comment>
<dbReference type="GO" id="GO:0004867">
    <property type="term" value="F:serine-type endopeptidase inhibitor activity"/>
    <property type="evidence" value="ECO:0007669"/>
    <property type="project" value="UniProtKB-KW"/>
</dbReference>
<evidence type="ECO:0000313" key="7">
    <source>
        <dbReference type="Proteomes" id="UP001152747"/>
    </source>
</evidence>
<proteinExistence type="predicted"/>
<name>A0A9P1IC76_9PELO</name>
<keyword evidence="4" id="KW-0732">Signal</keyword>
<keyword evidence="2" id="KW-0722">Serine protease inhibitor</keyword>
<evidence type="ECO:0000256" key="3">
    <source>
        <dbReference type="ARBA" id="ARBA00023157"/>
    </source>
</evidence>
<evidence type="ECO:0000256" key="1">
    <source>
        <dbReference type="ARBA" id="ARBA00022690"/>
    </source>
</evidence>
<keyword evidence="7" id="KW-1185">Reference proteome</keyword>
<dbReference type="InterPro" id="IPR036084">
    <property type="entry name" value="Ser_inhib-like_sf"/>
</dbReference>
<dbReference type="PANTHER" id="PTHR23259:SF81">
    <property type="entry name" value="TIL DOMAIN-CONTAINING PROTEIN"/>
    <property type="match status" value="1"/>
</dbReference>
<dbReference type="OrthoDB" id="671595at2759"/>
<feature type="domain" description="TIL" evidence="5">
    <location>
        <begin position="55"/>
        <end position="117"/>
    </location>
</feature>